<organism evidence="6 7">
    <name type="scientific">Variovorax gossypii</name>
    <dbReference type="NCBI Taxonomy" id="1679495"/>
    <lineage>
        <taxon>Bacteria</taxon>
        <taxon>Pseudomonadati</taxon>
        <taxon>Pseudomonadota</taxon>
        <taxon>Betaproteobacteria</taxon>
        <taxon>Burkholderiales</taxon>
        <taxon>Comamonadaceae</taxon>
        <taxon>Variovorax</taxon>
    </lineage>
</organism>
<evidence type="ECO:0000259" key="5">
    <source>
        <dbReference type="PROSITE" id="PS50931"/>
    </source>
</evidence>
<evidence type="ECO:0000313" key="6">
    <source>
        <dbReference type="EMBL" id="RTQ32454.1"/>
    </source>
</evidence>
<dbReference type="PANTHER" id="PTHR30126">
    <property type="entry name" value="HTH-TYPE TRANSCRIPTIONAL REGULATOR"/>
    <property type="match status" value="1"/>
</dbReference>
<dbReference type="AlphaFoldDB" id="A0A3S0IBU5"/>
<dbReference type="Pfam" id="PF03466">
    <property type="entry name" value="LysR_substrate"/>
    <property type="match status" value="1"/>
</dbReference>
<keyword evidence="7" id="KW-1185">Reference proteome</keyword>
<name>A0A3S0IBU5_9BURK</name>
<gene>
    <name evidence="6" type="ORF">EJP69_21125</name>
</gene>
<keyword evidence="4" id="KW-0804">Transcription</keyword>
<keyword evidence="2" id="KW-0805">Transcription regulation</keyword>
<dbReference type="InterPro" id="IPR036390">
    <property type="entry name" value="WH_DNA-bd_sf"/>
</dbReference>
<dbReference type="Pfam" id="PF00126">
    <property type="entry name" value="HTH_1"/>
    <property type="match status" value="1"/>
</dbReference>
<proteinExistence type="inferred from homology"/>
<comment type="similarity">
    <text evidence="1">Belongs to the LysR transcriptional regulatory family.</text>
</comment>
<dbReference type="EMBL" id="RXOE01000006">
    <property type="protein sequence ID" value="RTQ32454.1"/>
    <property type="molecule type" value="Genomic_DNA"/>
</dbReference>
<evidence type="ECO:0000256" key="4">
    <source>
        <dbReference type="ARBA" id="ARBA00023163"/>
    </source>
</evidence>
<evidence type="ECO:0000256" key="3">
    <source>
        <dbReference type="ARBA" id="ARBA00023125"/>
    </source>
</evidence>
<dbReference type="PANTHER" id="PTHR30126:SF98">
    <property type="entry name" value="HTH-TYPE TRANSCRIPTIONAL ACTIVATOR BAUR"/>
    <property type="match status" value="1"/>
</dbReference>
<sequence length="309" mass="33360">MNLQQLDHLLALAETGSFSRASEKVHLTQPALSRSIQMLEQELGMQLVDRVGKRNELTPFGAMVLARAKRISMETHELKRAAALLADGQAGVVRLGLGAAPGALFSSPLLIHMLRNHPRVGLQLHGGGPELQLAALRARTLDALVLTYRAVSPREDLHIDVLPTLRSGFVCRRGHPLLASRRGKPVRFDELVRYPVVSTMVSDDVARILVERYGSDASPQRWLHVSSEDIGALIEAVRGTDAIFLGVLAATRALQDNGDLAELKVEPAAGLSAQFAFVTLEGRTEAPALRLVREFCVGLAQAGADQSAA</sequence>
<feature type="domain" description="HTH lysR-type" evidence="5">
    <location>
        <begin position="1"/>
        <end position="58"/>
    </location>
</feature>
<dbReference type="InterPro" id="IPR005119">
    <property type="entry name" value="LysR_subst-bd"/>
</dbReference>
<reference evidence="6 7" key="1">
    <citation type="submission" date="2018-12" db="EMBL/GenBank/DDBJ databases">
        <title>The genome of Variovorax gossypii DSM 100435.</title>
        <authorList>
            <person name="Gao J."/>
            <person name="Sun J."/>
        </authorList>
    </citation>
    <scope>NUCLEOTIDE SEQUENCE [LARGE SCALE GENOMIC DNA]</scope>
    <source>
        <strain evidence="6 7">DSM 100435</strain>
    </source>
</reference>
<dbReference type="SUPFAM" id="SSF46785">
    <property type="entry name" value="Winged helix' DNA-binding domain"/>
    <property type="match status" value="1"/>
</dbReference>
<accession>A0A3S0IBU5</accession>
<dbReference type="SUPFAM" id="SSF53850">
    <property type="entry name" value="Periplasmic binding protein-like II"/>
    <property type="match status" value="1"/>
</dbReference>
<dbReference type="GO" id="GO:0000976">
    <property type="term" value="F:transcription cis-regulatory region binding"/>
    <property type="evidence" value="ECO:0007669"/>
    <property type="project" value="TreeGrafter"/>
</dbReference>
<dbReference type="OrthoDB" id="8673707at2"/>
<keyword evidence="3" id="KW-0238">DNA-binding</keyword>
<comment type="caution">
    <text evidence="6">The sequence shown here is derived from an EMBL/GenBank/DDBJ whole genome shotgun (WGS) entry which is preliminary data.</text>
</comment>
<evidence type="ECO:0000256" key="1">
    <source>
        <dbReference type="ARBA" id="ARBA00009437"/>
    </source>
</evidence>
<dbReference type="InterPro" id="IPR000847">
    <property type="entry name" value="LysR_HTH_N"/>
</dbReference>
<dbReference type="CDD" id="cd05466">
    <property type="entry name" value="PBP2_LTTR_substrate"/>
    <property type="match status" value="1"/>
</dbReference>
<dbReference type="Gene3D" id="1.10.10.10">
    <property type="entry name" value="Winged helix-like DNA-binding domain superfamily/Winged helix DNA-binding domain"/>
    <property type="match status" value="1"/>
</dbReference>
<dbReference type="PRINTS" id="PR00039">
    <property type="entry name" value="HTHLYSR"/>
</dbReference>
<dbReference type="InterPro" id="IPR036388">
    <property type="entry name" value="WH-like_DNA-bd_sf"/>
</dbReference>
<dbReference type="Proteomes" id="UP000267418">
    <property type="component" value="Unassembled WGS sequence"/>
</dbReference>
<evidence type="ECO:0000256" key="2">
    <source>
        <dbReference type="ARBA" id="ARBA00023015"/>
    </source>
</evidence>
<dbReference type="FunFam" id="1.10.10.10:FF:000001">
    <property type="entry name" value="LysR family transcriptional regulator"/>
    <property type="match status" value="1"/>
</dbReference>
<dbReference type="GO" id="GO:0003700">
    <property type="term" value="F:DNA-binding transcription factor activity"/>
    <property type="evidence" value="ECO:0007669"/>
    <property type="project" value="InterPro"/>
</dbReference>
<protein>
    <submittedName>
        <fullName evidence="6">LysR family transcriptional regulator</fullName>
    </submittedName>
</protein>
<dbReference type="PROSITE" id="PS50931">
    <property type="entry name" value="HTH_LYSR"/>
    <property type="match status" value="1"/>
</dbReference>
<dbReference type="RefSeq" id="WP_093209234.1">
    <property type="nucleotide sequence ID" value="NZ_RXOE01000006.1"/>
</dbReference>
<dbReference type="Gene3D" id="3.40.190.290">
    <property type="match status" value="1"/>
</dbReference>
<evidence type="ECO:0000313" key="7">
    <source>
        <dbReference type="Proteomes" id="UP000267418"/>
    </source>
</evidence>